<dbReference type="EMBL" id="PQIB02000006">
    <property type="protein sequence ID" value="RLN12592.1"/>
    <property type="molecule type" value="Genomic_DNA"/>
</dbReference>
<proteinExistence type="predicted"/>
<sequence length="115" mass="11667">MGPGGRGGGGEAARKGSPPSRKARATPAAASLLPPVPVCSPVPATIQIPAREINRPVTRSFSQLLKSARANASVANKNATSPAHPAAPRTIQKPAGHPQHATRVGATFSQGNNKL</sequence>
<keyword evidence="3" id="KW-1185">Reference proteome</keyword>
<evidence type="ECO:0000313" key="3">
    <source>
        <dbReference type="Proteomes" id="UP000275267"/>
    </source>
</evidence>
<dbReference type="OrthoDB" id="10570972at2759"/>
<comment type="caution">
    <text evidence="2">The sequence shown here is derived from an EMBL/GenBank/DDBJ whole genome shotgun (WGS) entry which is preliminary data.</text>
</comment>
<organism evidence="2 3">
    <name type="scientific">Panicum miliaceum</name>
    <name type="common">Proso millet</name>
    <name type="synonym">Broomcorn millet</name>
    <dbReference type="NCBI Taxonomy" id="4540"/>
    <lineage>
        <taxon>Eukaryota</taxon>
        <taxon>Viridiplantae</taxon>
        <taxon>Streptophyta</taxon>
        <taxon>Embryophyta</taxon>
        <taxon>Tracheophyta</taxon>
        <taxon>Spermatophyta</taxon>
        <taxon>Magnoliopsida</taxon>
        <taxon>Liliopsida</taxon>
        <taxon>Poales</taxon>
        <taxon>Poaceae</taxon>
        <taxon>PACMAD clade</taxon>
        <taxon>Panicoideae</taxon>
        <taxon>Panicodae</taxon>
        <taxon>Paniceae</taxon>
        <taxon>Panicinae</taxon>
        <taxon>Panicum</taxon>
        <taxon>Panicum sect. Panicum</taxon>
    </lineage>
</organism>
<gene>
    <name evidence="2" type="ORF">C2845_PM09G24310</name>
</gene>
<dbReference type="AlphaFoldDB" id="A0A3L6S2C3"/>
<feature type="region of interest" description="Disordered" evidence="1">
    <location>
        <begin position="1"/>
        <end position="35"/>
    </location>
</feature>
<protein>
    <submittedName>
        <fullName evidence="2">Uncharacterized protein</fullName>
    </submittedName>
</protein>
<accession>A0A3L6S2C3</accession>
<dbReference type="Proteomes" id="UP000275267">
    <property type="component" value="Unassembled WGS sequence"/>
</dbReference>
<feature type="compositionally biased region" description="Gly residues" evidence="1">
    <location>
        <begin position="1"/>
        <end position="11"/>
    </location>
</feature>
<feature type="region of interest" description="Disordered" evidence="1">
    <location>
        <begin position="72"/>
        <end position="115"/>
    </location>
</feature>
<evidence type="ECO:0000313" key="2">
    <source>
        <dbReference type="EMBL" id="RLN12592.1"/>
    </source>
</evidence>
<evidence type="ECO:0000256" key="1">
    <source>
        <dbReference type="SAM" id="MobiDB-lite"/>
    </source>
</evidence>
<name>A0A3L6S2C3_PANMI</name>
<reference evidence="3" key="1">
    <citation type="journal article" date="2019" name="Nat. Commun.">
        <title>The genome of broomcorn millet.</title>
        <authorList>
            <person name="Zou C."/>
            <person name="Miki D."/>
            <person name="Li D."/>
            <person name="Tang Q."/>
            <person name="Xiao L."/>
            <person name="Rajput S."/>
            <person name="Deng P."/>
            <person name="Jia W."/>
            <person name="Huang R."/>
            <person name="Zhang M."/>
            <person name="Sun Y."/>
            <person name="Hu J."/>
            <person name="Fu X."/>
            <person name="Schnable P.S."/>
            <person name="Li F."/>
            <person name="Zhang H."/>
            <person name="Feng B."/>
            <person name="Zhu X."/>
            <person name="Liu R."/>
            <person name="Schnable J.C."/>
            <person name="Zhu J.-K."/>
            <person name="Zhang H."/>
        </authorList>
    </citation>
    <scope>NUCLEOTIDE SEQUENCE [LARGE SCALE GENOMIC DNA]</scope>
</reference>